<dbReference type="EMBL" id="AP014862">
    <property type="protein sequence ID" value="BAU75216.1"/>
    <property type="molecule type" value="Genomic_DNA"/>
</dbReference>
<gene>
    <name evidence="1" type="ORF">KF707C_35280</name>
</gene>
<dbReference type="Proteomes" id="UP000218554">
    <property type="component" value="Chromosome"/>
</dbReference>
<organism evidence="1 2">
    <name type="scientific">Metapseudomonas furukawaii</name>
    <name type="common">Pseudomonas furukawaii</name>
    <dbReference type="NCBI Taxonomy" id="1149133"/>
    <lineage>
        <taxon>Bacteria</taxon>
        <taxon>Pseudomonadati</taxon>
        <taxon>Pseudomonadota</taxon>
        <taxon>Gammaproteobacteria</taxon>
        <taxon>Pseudomonadales</taxon>
        <taxon>Pseudomonadaceae</taxon>
        <taxon>Metapseudomonas</taxon>
    </lineage>
</organism>
<name>A0AAD1C262_METFU</name>
<proteinExistence type="predicted"/>
<dbReference type="InterPro" id="IPR015003">
    <property type="entry name" value="DUF1853"/>
</dbReference>
<protein>
    <recommendedName>
        <fullName evidence="3">Cobalt chelatase</fullName>
    </recommendedName>
</protein>
<dbReference type="AlphaFoldDB" id="A0AAD1C262"/>
<evidence type="ECO:0008006" key="3">
    <source>
        <dbReference type="Google" id="ProtNLM"/>
    </source>
</evidence>
<evidence type="ECO:0000313" key="2">
    <source>
        <dbReference type="Proteomes" id="UP000218554"/>
    </source>
</evidence>
<keyword evidence="2" id="KW-1185">Reference proteome</keyword>
<sequence>MHPFDSLTDLPRQLHRPVVRDLAWALLSPPLLSQSPWRQRHPLTASDWARRPGDLADWLLRLDRQPAPLESWLAQAPNRRLGLYYERLWQFALRQSPGVELLAANLPIRIGGQTLGELDLLLRDAEGVHHLELAIKLYLGPRHGDGQDPADWIGPGSHDRLDLKLDHLSQHQLPLSAGPESRAALALLDAGNASAELWLGGYLFYPWPGDCTAPRGVNPRHLKGRWVRLQDLGDFLQAADSGHWQVLPRRAWLAPAACAPDECWTTEAVEHWQGQLQPDSPAQLLVRLDDDGTGRRQEVERVFVVGDRWPLAPL</sequence>
<reference evidence="2" key="1">
    <citation type="submission" date="2015-05" db="EMBL/GenBank/DDBJ databases">
        <title>Draft genome sequencing of a biphenyl-degrading bacterium, Pseudomonas balearica KF707 (=NBRC110670).</title>
        <authorList>
            <person name="Kimura N."/>
            <person name="Hirose J."/>
            <person name="Watanabe T."/>
            <person name="Suenaga H."/>
            <person name="Fujihara H."/>
            <person name="Noguchi M."/>
            <person name="Hashimoto M."/>
            <person name="Shimodaira J."/>
            <person name="Tsuchikane K."/>
            <person name="Hosoyama A."/>
            <person name="Yamazoe A."/>
            <person name="Fujita N."/>
            <person name="Furukawa K."/>
        </authorList>
    </citation>
    <scope>NUCLEOTIDE SEQUENCE [LARGE SCALE GENOMIC DNA]</scope>
    <source>
        <strain evidence="2">DSM 10086 / NBRC 110670 / KF707</strain>
    </source>
</reference>
<dbReference type="RefSeq" id="WP_003456411.1">
    <property type="nucleotide sequence ID" value="NZ_AJMR01000227.1"/>
</dbReference>
<dbReference type="Pfam" id="PF08907">
    <property type="entry name" value="DUF1853"/>
    <property type="match status" value="1"/>
</dbReference>
<dbReference type="KEGG" id="pfuw:KF707C_35280"/>
<evidence type="ECO:0000313" key="1">
    <source>
        <dbReference type="EMBL" id="BAU75216.1"/>
    </source>
</evidence>
<accession>A0AAD1C262</accession>
<reference evidence="1 2" key="2">
    <citation type="journal article" date="2017" name="Int. J. Syst. Evol. Microbiol.">
        <title>Pseudomonas furukawaii sp. nov., a polychlorinated biphenyl-degrading bacterium isolated from biphenyl-contaminated soil in Japan.</title>
        <authorList>
            <person name="Kimura N."/>
            <person name="Watanabe T."/>
            <person name="Suenaga H."/>
            <person name="Fujihara H."/>
            <person name="Futagami T."/>
            <person name="Goto M."/>
            <person name="Hanada S."/>
            <person name="Hirose J."/>
        </authorList>
    </citation>
    <scope>NUCLEOTIDE SEQUENCE [LARGE SCALE GENOMIC DNA]</scope>
    <source>
        <strain evidence="2">DSM 10086 / NBRC 110670 / KF707</strain>
    </source>
</reference>